<dbReference type="AlphaFoldDB" id="A0A222MWE7"/>
<accession>A0A222MWE7</accession>
<dbReference type="GO" id="GO:0009073">
    <property type="term" value="P:aromatic amino acid family biosynthetic process"/>
    <property type="evidence" value="ECO:0007669"/>
    <property type="project" value="InterPro"/>
</dbReference>
<evidence type="ECO:0000259" key="2">
    <source>
        <dbReference type="Pfam" id="PF00793"/>
    </source>
</evidence>
<feature type="domain" description="DAHP synthetase I/KDSA" evidence="2">
    <location>
        <begin position="74"/>
        <end position="321"/>
    </location>
</feature>
<evidence type="ECO:0000256" key="1">
    <source>
        <dbReference type="ARBA" id="ARBA00022679"/>
    </source>
</evidence>
<dbReference type="NCBIfam" id="NF009239">
    <property type="entry name" value="PRK12595.1"/>
    <property type="match status" value="1"/>
</dbReference>
<dbReference type="RefSeq" id="WP_094324767.1">
    <property type="nucleotide sequence ID" value="NZ_CP022347.1"/>
</dbReference>
<dbReference type="GO" id="GO:0016832">
    <property type="term" value="F:aldehyde-lyase activity"/>
    <property type="evidence" value="ECO:0007669"/>
    <property type="project" value="InterPro"/>
</dbReference>
<protein>
    <submittedName>
        <fullName evidence="3">3-deoxy-7-phosphoheptulonate synthase</fullName>
    </submittedName>
</protein>
<dbReference type="InterPro" id="IPR006218">
    <property type="entry name" value="DAHP1/KDSA"/>
</dbReference>
<dbReference type="NCBIfam" id="NF006421">
    <property type="entry name" value="PRK08673.1"/>
    <property type="match status" value="1"/>
</dbReference>
<dbReference type="InterPro" id="IPR013785">
    <property type="entry name" value="Aldolase_TIM"/>
</dbReference>
<reference evidence="3 4" key="1">
    <citation type="submission" date="2017-07" db="EMBL/GenBank/DDBJ databases">
        <title>Analysis of two Campylobacter avium genomes and identification of a novel hippuricase gene.</title>
        <authorList>
            <person name="Miller W.G."/>
            <person name="Chapman M.H."/>
            <person name="Yee E."/>
            <person name="Revez J."/>
            <person name="Bono J.L."/>
            <person name="Rossi M."/>
        </authorList>
    </citation>
    <scope>NUCLEOTIDE SEQUENCE [LARGE SCALE GENOMIC DNA]</scope>
    <source>
        <strain evidence="3 4">LMG 24591</strain>
    </source>
</reference>
<name>A0A222MWE7_9BACT</name>
<dbReference type="NCBIfam" id="TIGR01361">
    <property type="entry name" value="DAHP_synth_Bsub"/>
    <property type="match status" value="1"/>
</dbReference>
<keyword evidence="4" id="KW-1185">Reference proteome</keyword>
<dbReference type="Gene3D" id="3.20.20.70">
    <property type="entry name" value="Aldolase class I"/>
    <property type="match status" value="1"/>
</dbReference>
<dbReference type="KEGG" id="cavi:CAV_0309"/>
<dbReference type="GO" id="GO:0016740">
    <property type="term" value="F:transferase activity"/>
    <property type="evidence" value="ECO:0007669"/>
    <property type="project" value="UniProtKB-KW"/>
</dbReference>
<dbReference type="Proteomes" id="UP000201169">
    <property type="component" value="Chromosome"/>
</dbReference>
<dbReference type="PANTHER" id="PTHR43018:SF1">
    <property type="entry name" value="PROTEIN AROA(G)"/>
    <property type="match status" value="1"/>
</dbReference>
<keyword evidence="1" id="KW-0808">Transferase</keyword>
<dbReference type="OrthoDB" id="9802281at2"/>
<organism evidence="3 4">
    <name type="scientific">Campylobacter avium LMG 24591</name>
    <dbReference type="NCBI Taxonomy" id="522484"/>
    <lineage>
        <taxon>Bacteria</taxon>
        <taxon>Pseudomonadati</taxon>
        <taxon>Campylobacterota</taxon>
        <taxon>Epsilonproteobacteria</taxon>
        <taxon>Campylobacterales</taxon>
        <taxon>Campylobacteraceae</taxon>
        <taxon>Campylobacter</taxon>
    </lineage>
</organism>
<evidence type="ECO:0000313" key="4">
    <source>
        <dbReference type="Proteomes" id="UP000201169"/>
    </source>
</evidence>
<evidence type="ECO:0000313" key="3">
    <source>
        <dbReference type="EMBL" id="ASQ29978.1"/>
    </source>
</evidence>
<dbReference type="EMBL" id="CP022347">
    <property type="protein sequence ID" value="ASQ29978.1"/>
    <property type="molecule type" value="Genomic_DNA"/>
</dbReference>
<dbReference type="Pfam" id="PF00793">
    <property type="entry name" value="DAHP_synth_1"/>
    <property type="match status" value="1"/>
</dbReference>
<dbReference type="SUPFAM" id="SSF51569">
    <property type="entry name" value="Aldolase"/>
    <property type="match status" value="1"/>
</dbReference>
<gene>
    <name evidence="3" type="ORF">CAV_0309</name>
</gene>
<dbReference type="PANTHER" id="PTHR43018">
    <property type="entry name" value="PHOSPHO-2-DEHYDRO-3-DEOXYHEPTONATE ALDOLASE"/>
    <property type="match status" value="1"/>
</dbReference>
<dbReference type="InterPro" id="IPR006268">
    <property type="entry name" value="DAHP_syn_2"/>
</dbReference>
<sequence length="332" mass="36964">MILHINKKINENLLNDIVKHYDAFVYDKGEFYVVITSSSVKELEQNFKGFVDESFVFDSDMQLSSSSYMQKRKVSLSDDLCIGADSKNTLVMIGPCSVESKEQVEQSAKLITSLGLKVLRAGAYKPRTSPYSFQGLAKEGLKILAEIRKKYKLKIITEARDCTHIDEILDYADIVQIGAKAMYDHGILKACSKSKKPVLIKRGFGSSLQEFVQAAEFVLSGGNENVILCERGIRTFETKTRFTLDLCGVAYLKQYTNLPIVLDPSHAMGYAYGVSDLSRACLAMGIDGLLIEVHPNPKYAKSDASQQLNHKEFSELFESLKPIAKAIDVSLV</sequence>
<proteinExistence type="predicted"/>
<dbReference type="InterPro" id="IPR052899">
    <property type="entry name" value="Class-I_DAHP_synthase"/>
</dbReference>